<proteinExistence type="predicted"/>
<evidence type="ECO:0000256" key="1">
    <source>
        <dbReference type="SAM" id="MobiDB-lite"/>
    </source>
</evidence>
<feature type="non-terminal residue" evidence="2">
    <location>
        <position position="1"/>
    </location>
</feature>
<reference evidence="2" key="1">
    <citation type="submission" date="2021-06" db="EMBL/GenBank/DDBJ databases">
        <authorList>
            <person name="Kallberg Y."/>
            <person name="Tangrot J."/>
            <person name="Rosling A."/>
        </authorList>
    </citation>
    <scope>NUCLEOTIDE SEQUENCE</scope>
    <source>
        <strain evidence="2">IN212</strain>
    </source>
</reference>
<dbReference type="EMBL" id="CAJVPZ010037103">
    <property type="protein sequence ID" value="CAG8752757.1"/>
    <property type="molecule type" value="Genomic_DNA"/>
</dbReference>
<organism evidence="2 3">
    <name type="scientific">Racocetra fulgida</name>
    <dbReference type="NCBI Taxonomy" id="60492"/>
    <lineage>
        <taxon>Eukaryota</taxon>
        <taxon>Fungi</taxon>
        <taxon>Fungi incertae sedis</taxon>
        <taxon>Mucoromycota</taxon>
        <taxon>Glomeromycotina</taxon>
        <taxon>Glomeromycetes</taxon>
        <taxon>Diversisporales</taxon>
        <taxon>Gigasporaceae</taxon>
        <taxon>Racocetra</taxon>
    </lineage>
</organism>
<evidence type="ECO:0000313" key="2">
    <source>
        <dbReference type="EMBL" id="CAG8752757.1"/>
    </source>
</evidence>
<sequence>IDSNVRVNEHQYGESSENSNLLEHNRNNRADKYNQEFVKIRDDSSDEINDNILEDDKEE</sequence>
<protein>
    <submittedName>
        <fullName evidence="2">16214_t:CDS:1</fullName>
    </submittedName>
</protein>
<name>A0A9N9IZB3_9GLOM</name>
<evidence type="ECO:0000313" key="3">
    <source>
        <dbReference type="Proteomes" id="UP000789396"/>
    </source>
</evidence>
<feature type="non-terminal residue" evidence="2">
    <location>
        <position position="59"/>
    </location>
</feature>
<gene>
    <name evidence="2" type="ORF">RFULGI_LOCUS13719</name>
</gene>
<accession>A0A9N9IZB3</accession>
<feature type="region of interest" description="Disordered" evidence="1">
    <location>
        <begin position="1"/>
        <end position="59"/>
    </location>
</feature>
<dbReference type="AlphaFoldDB" id="A0A9N9IZB3"/>
<feature type="compositionally biased region" description="Polar residues" evidence="1">
    <location>
        <begin position="13"/>
        <end position="22"/>
    </location>
</feature>
<dbReference type="Proteomes" id="UP000789396">
    <property type="component" value="Unassembled WGS sequence"/>
</dbReference>
<keyword evidence="3" id="KW-1185">Reference proteome</keyword>
<comment type="caution">
    <text evidence="2">The sequence shown here is derived from an EMBL/GenBank/DDBJ whole genome shotgun (WGS) entry which is preliminary data.</text>
</comment>
<feature type="compositionally biased region" description="Acidic residues" evidence="1">
    <location>
        <begin position="44"/>
        <end position="59"/>
    </location>
</feature>
<feature type="compositionally biased region" description="Basic and acidic residues" evidence="1">
    <location>
        <begin position="23"/>
        <end position="43"/>
    </location>
</feature>